<dbReference type="Gene3D" id="3.10.10.10">
    <property type="entry name" value="HIV Type 1 Reverse Transcriptase, subunit A, domain 1"/>
    <property type="match status" value="1"/>
</dbReference>
<dbReference type="PANTHER" id="PTHR24559">
    <property type="entry name" value="TRANSPOSON TY3-I GAG-POL POLYPROTEIN"/>
    <property type="match status" value="1"/>
</dbReference>
<dbReference type="CDD" id="cd01647">
    <property type="entry name" value="RT_LTR"/>
    <property type="match status" value="1"/>
</dbReference>
<sequence length="115" mass="13631">MTSRTRYGHYEFLVMSFCLTNAPAAFMDLMNCLFRQYLDMFVILFIDHILIYSRSEDENTDHFKILLQVLKDQPLFVKFSKCEFWLRSVAFLGHIISRMGIEFDPKKTDAVKSFP</sequence>
<dbReference type="SUPFAM" id="SSF56672">
    <property type="entry name" value="DNA/RNA polymerases"/>
    <property type="match status" value="1"/>
</dbReference>
<dbReference type="Pfam" id="PF00078">
    <property type="entry name" value="RVT_1"/>
    <property type="match status" value="1"/>
</dbReference>
<evidence type="ECO:0000259" key="2">
    <source>
        <dbReference type="Pfam" id="PF00078"/>
    </source>
</evidence>
<dbReference type="AlphaFoldDB" id="A0AAF0V723"/>
<keyword evidence="1" id="KW-1133">Transmembrane helix</keyword>
<proteinExistence type="predicted"/>
<accession>A0AAF0V723</accession>
<protein>
    <recommendedName>
        <fullName evidence="2">Reverse transcriptase domain-containing protein</fullName>
    </recommendedName>
</protein>
<feature type="transmembrane region" description="Helical" evidence="1">
    <location>
        <begin position="12"/>
        <end position="34"/>
    </location>
</feature>
<dbReference type="Gene3D" id="3.30.70.270">
    <property type="match status" value="1"/>
</dbReference>
<keyword evidence="1" id="KW-0472">Membrane</keyword>
<dbReference type="InterPro" id="IPR053134">
    <property type="entry name" value="RNA-dir_DNA_polymerase"/>
</dbReference>
<evidence type="ECO:0000313" key="4">
    <source>
        <dbReference type="Proteomes" id="UP001234989"/>
    </source>
</evidence>
<keyword evidence="4" id="KW-1185">Reference proteome</keyword>
<gene>
    <name evidence="3" type="ORF">MTR67_051894</name>
</gene>
<keyword evidence="1" id="KW-0812">Transmembrane</keyword>
<feature type="domain" description="Reverse transcriptase" evidence="2">
    <location>
        <begin position="5"/>
        <end position="96"/>
    </location>
</feature>
<evidence type="ECO:0000256" key="1">
    <source>
        <dbReference type="SAM" id="Phobius"/>
    </source>
</evidence>
<reference evidence="3" key="1">
    <citation type="submission" date="2023-08" db="EMBL/GenBank/DDBJ databases">
        <title>A de novo genome assembly of Solanum verrucosum Schlechtendal, a Mexican diploid species geographically isolated from the other diploid A-genome species in potato relatives.</title>
        <authorList>
            <person name="Hosaka K."/>
        </authorList>
    </citation>
    <scope>NUCLEOTIDE SEQUENCE</scope>
    <source>
        <tissue evidence="3">Young leaves</tissue>
    </source>
</reference>
<name>A0AAF0V723_SOLVR</name>
<dbReference type="InterPro" id="IPR043128">
    <property type="entry name" value="Rev_trsase/Diguanyl_cyclase"/>
</dbReference>
<dbReference type="Proteomes" id="UP001234989">
    <property type="component" value="Chromosome 12"/>
</dbReference>
<dbReference type="InterPro" id="IPR043502">
    <property type="entry name" value="DNA/RNA_pol_sf"/>
</dbReference>
<dbReference type="InterPro" id="IPR000477">
    <property type="entry name" value="RT_dom"/>
</dbReference>
<dbReference type="EMBL" id="CP133623">
    <property type="protein sequence ID" value="WMV58509.1"/>
    <property type="molecule type" value="Genomic_DNA"/>
</dbReference>
<dbReference type="PANTHER" id="PTHR24559:SF444">
    <property type="entry name" value="REVERSE TRANSCRIPTASE DOMAIN-CONTAINING PROTEIN"/>
    <property type="match status" value="1"/>
</dbReference>
<evidence type="ECO:0000313" key="3">
    <source>
        <dbReference type="EMBL" id="WMV58509.1"/>
    </source>
</evidence>
<organism evidence="3 4">
    <name type="scientific">Solanum verrucosum</name>
    <dbReference type="NCBI Taxonomy" id="315347"/>
    <lineage>
        <taxon>Eukaryota</taxon>
        <taxon>Viridiplantae</taxon>
        <taxon>Streptophyta</taxon>
        <taxon>Embryophyta</taxon>
        <taxon>Tracheophyta</taxon>
        <taxon>Spermatophyta</taxon>
        <taxon>Magnoliopsida</taxon>
        <taxon>eudicotyledons</taxon>
        <taxon>Gunneridae</taxon>
        <taxon>Pentapetalae</taxon>
        <taxon>asterids</taxon>
        <taxon>lamiids</taxon>
        <taxon>Solanales</taxon>
        <taxon>Solanaceae</taxon>
        <taxon>Solanoideae</taxon>
        <taxon>Solaneae</taxon>
        <taxon>Solanum</taxon>
    </lineage>
</organism>